<comment type="caution">
    <text evidence="1">The sequence shown here is derived from an EMBL/GenBank/DDBJ whole genome shotgun (WGS) entry which is preliminary data.</text>
</comment>
<protein>
    <submittedName>
        <fullName evidence="1">Uncharacterized protein</fullName>
    </submittedName>
</protein>
<evidence type="ECO:0000313" key="2">
    <source>
        <dbReference type="Proteomes" id="UP000037035"/>
    </source>
</evidence>
<keyword evidence="2" id="KW-1185">Reference proteome</keyword>
<reference evidence="1 2" key="1">
    <citation type="submission" date="2015-08" db="EMBL/GenBank/DDBJ databases">
        <title>Next Generation Sequencing and Analysis of the Genome of Puccinia sorghi L Schw, the Causal Agent of Maize Common Rust.</title>
        <authorList>
            <person name="Rochi L."/>
            <person name="Burguener G."/>
            <person name="Darino M."/>
            <person name="Turjanski A."/>
            <person name="Kreff E."/>
            <person name="Dieguez M.J."/>
            <person name="Sacco F."/>
        </authorList>
    </citation>
    <scope>NUCLEOTIDE SEQUENCE [LARGE SCALE GENOMIC DNA]</scope>
    <source>
        <strain evidence="1 2">RO10H11247</strain>
    </source>
</reference>
<dbReference type="VEuPathDB" id="FungiDB:VP01_13287g2"/>
<sequence>MLKFERQVKHDDKGVELEEKKFNHSVAMEKKKWDHGIKLEEKNLDWEKEEKEKEQSFEMNNWHHKNILVKTQKRLSDWPICSSSLFEDV</sequence>
<name>A0A0L6VN39_9BASI</name>
<dbReference type="OrthoDB" id="10543169at2759"/>
<dbReference type="AlphaFoldDB" id="A0A0L6VN39"/>
<dbReference type="STRING" id="27349.A0A0L6VN39"/>
<evidence type="ECO:0000313" key="1">
    <source>
        <dbReference type="EMBL" id="KNZ61992.1"/>
    </source>
</evidence>
<accession>A0A0L6VN39</accession>
<dbReference type="EMBL" id="LAVV01003651">
    <property type="protein sequence ID" value="KNZ61992.1"/>
    <property type="molecule type" value="Genomic_DNA"/>
</dbReference>
<organism evidence="1 2">
    <name type="scientific">Puccinia sorghi</name>
    <dbReference type="NCBI Taxonomy" id="27349"/>
    <lineage>
        <taxon>Eukaryota</taxon>
        <taxon>Fungi</taxon>
        <taxon>Dikarya</taxon>
        <taxon>Basidiomycota</taxon>
        <taxon>Pucciniomycotina</taxon>
        <taxon>Pucciniomycetes</taxon>
        <taxon>Pucciniales</taxon>
        <taxon>Pucciniaceae</taxon>
        <taxon>Puccinia</taxon>
    </lineage>
</organism>
<dbReference type="Proteomes" id="UP000037035">
    <property type="component" value="Unassembled WGS sequence"/>
</dbReference>
<gene>
    <name evidence="1" type="ORF">VP01_13287g2</name>
</gene>
<proteinExistence type="predicted"/>